<dbReference type="InterPro" id="IPR050725">
    <property type="entry name" value="CysQ/Inositol_MonoPase"/>
</dbReference>
<gene>
    <name evidence="9 10" type="primary">cysQ</name>
    <name evidence="10" type="ORF">B7G68_20550</name>
</gene>
<dbReference type="SUPFAM" id="SSF56655">
    <property type="entry name" value="Carbohydrate phosphatase"/>
    <property type="match status" value="1"/>
</dbReference>
<accession>A0ABN5IZJ2</accession>
<evidence type="ECO:0000256" key="3">
    <source>
        <dbReference type="ARBA" id="ARBA00022475"/>
    </source>
</evidence>
<dbReference type="PANTHER" id="PTHR43028:SF5">
    <property type="entry name" value="3'(2'),5'-BISPHOSPHATE NUCLEOTIDASE 1"/>
    <property type="match status" value="1"/>
</dbReference>
<evidence type="ECO:0000256" key="6">
    <source>
        <dbReference type="ARBA" id="ARBA00022801"/>
    </source>
</evidence>
<keyword evidence="7 9" id="KW-0460">Magnesium</keyword>
<comment type="similarity">
    <text evidence="2 9">Belongs to the inositol monophosphatase superfamily. CysQ family.</text>
</comment>
<keyword evidence="4 9" id="KW-0997">Cell inner membrane</keyword>
<dbReference type="PANTHER" id="PTHR43028">
    <property type="entry name" value="3'(2'),5'-BISPHOSPHATE NUCLEOTIDASE 1"/>
    <property type="match status" value="1"/>
</dbReference>
<keyword evidence="5 9" id="KW-0479">Metal-binding</keyword>
<dbReference type="InterPro" id="IPR000760">
    <property type="entry name" value="Inositol_monophosphatase-like"/>
</dbReference>
<sequence>MSETATTENLADWGRALARITEEAATVILPFWRTELAVAQKADESPVTEADRAGERLILQRLAEAFPDVTVISEEHASEFGTPDAIGSRFFLVDPVDGTKAFVRGDPNFTVNIGLIDHGVPVAGAVCAPATGEVWYTTAAGATKRMGADAPEAAARVRPWPTGRALGLISHTMREEKAAELAAEYGFDLRTAMDSSIKMCRIAEGSADIYPRHGPTSEWDTAAAHAVLVAAGGTFTQPDGSPFVYGKADQGFRNGWFVARGGAA</sequence>
<feature type="binding site" evidence="9">
    <location>
        <position position="94"/>
    </location>
    <ligand>
        <name>Mg(2+)</name>
        <dbReference type="ChEBI" id="CHEBI:18420"/>
        <label>2</label>
    </ligand>
</feature>
<feature type="binding site" evidence="9">
    <location>
        <position position="97"/>
    </location>
    <ligand>
        <name>Mg(2+)</name>
        <dbReference type="ChEBI" id="CHEBI:18420"/>
        <label>2</label>
    </ligand>
</feature>
<evidence type="ECO:0000256" key="7">
    <source>
        <dbReference type="ARBA" id="ARBA00022842"/>
    </source>
</evidence>
<dbReference type="InterPro" id="IPR020583">
    <property type="entry name" value="Inositol_monoP_metal-BS"/>
</dbReference>
<feature type="binding site" evidence="9">
    <location>
        <position position="74"/>
    </location>
    <ligand>
        <name>Mg(2+)</name>
        <dbReference type="ChEBI" id="CHEBI:18420"/>
        <label>1</label>
    </ligand>
</feature>
<proteinExistence type="inferred from homology"/>
<dbReference type="Gene3D" id="3.30.540.10">
    <property type="entry name" value="Fructose-1,6-Bisphosphatase, subunit A, domain 1"/>
    <property type="match status" value="1"/>
</dbReference>
<organism evidence="10 11">
    <name type="scientific">Caulobacter segnis</name>
    <dbReference type="NCBI Taxonomy" id="88688"/>
    <lineage>
        <taxon>Bacteria</taxon>
        <taxon>Pseudomonadati</taxon>
        <taxon>Pseudomonadota</taxon>
        <taxon>Alphaproteobacteria</taxon>
        <taxon>Caulobacterales</taxon>
        <taxon>Caulobacteraceae</taxon>
        <taxon>Caulobacter</taxon>
    </lineage>
</organism>
<protein>
    <recommendedName>
        <fullName evidence="9">3'(2'),5'-bisphosphate nucleotidase CysQ</fullName>
        <ecNumber evidence="9">3.1.3.7</ecNumber>
    </recommendedName>
    <alternativeName>
        <fullName evidence="9">3'(2'),5-bisphosphonucleoside 3'(2')-phosphohydrolase</fullName>
    </alternativeName>
    <alternativeName>
        <fullName evidence="9">3'-phosphoadenosine 5'-phosphate phosphatase</fullName>
        <shortName evidence="9">PAP phosphatase</shortName>
    </alternativeName>
</protein>
<keyword evidence="6 9" id="KW-0378">Hydrolase</keyword>
<feature type="binding site" evidence="9">
    <location>
        <position position="96"/>
    </location>
    <ligand>
        <name>Mg(2+)</name>
        <dbReference type="ChEBI" id="CHEBI:18420"/>
        <label>1</label>
    </ligand>
</feature>
<evidence type="ECO:0000256" key="4">
    <source>
        <dbReference type="ARBA" id="ARBA00022519"/>
    </source>
</evidence>
<keyword evidence="8 9" id="KW-0472">Membrane</keyword>
<reference evidence="10 11" key="1">
    <citation type="journal article" date="2015" name="Biotechnol. Bioeng.">
        <title>Genome sequence and phenotypic characterization of Caulobacter segnis.</title>
        <authorList>
            <person name="Patel S."/>
            <person name="Fletcher B."/>
            <person name="Scott D.C."/>
            <person name="Ely B."/>
        </authorList>
    </citation>
    <scope>NUCLEOTIDE SEQUENCE [LARGE SCALE GENOMIC DNA]</scope>
    <source>
        <strain evidence="10 11">TK0059</strain>
    </source>
</reference>
<dbReference type="InterPro" id="IPR006240">
    <property type="entry name" value="CysQ"/>
</dbReference>
<evidence type="ECO:0000313" key="11">
    <source>
        <dbReference type="Proteomes" id="UP000240527"/>
    </source>
</evidence>
<evidence type="ECO:0000256" key="1">
    <source>
        <dbReference type="ARBA" id="ARBA00001625"/>
    </source>
</evidence>
<dbReference type="CDD" id="cd01638">
    <property type="entry name" value="CysQ"/>
    <property type="match status" value="1"/>
</dbReference>
<comment type="subcellular location">
    <subcellularLocation>
        <location evidence="9">Cell inner membrane</location>
        <topology evidence="9">Peripheral membrane protein</topology>
        <orientation evidence="9">Cytoplasmic side</orientation>
    </subcellularLocation>
</comment>
<evidence type="ECO:0000256" key="8">
    <source>
        <dbReference type="ARBA" id="ARBA00023136"/>
    </source>
</evidence>
<evidence type="ECO:0000313" key="10">
    <source>
        <dbReference type="EMBL" id="AVQ04026.1"/>
    </source>
</evidence>
<dbReference type="RefSeq" id="WP_013081081.1">
    <property type="nucleotide sequence ID" value="NZ_CP027850.1"/>
</dbReference>
<keyword evidence="3 9" id="KW-1003">Cell membrane</keyword>
<name>A0ABN5IZJ2_9CAUL</name>
<comment type="cofactor">
    <cofactor evidence="9">
        <name>Mg(2+)</name>
        <dbReference type="ChEBI" id="CHEBI:18420"/>
    </cofactor>
</comment>
<feature type="binding site" evidence="9">
    <location>
        <begin position="96"/>
        <end position="99"/>
    </location>
    <ligand>
        <name>substrate</name>
    </ligand>
</feature>
<dbReference type="HAMAP" id="MF_02095">
    <property type="entry name" value="CysQ"/>
    <property type="match status" value="1"/>
</dbReference>
<comment type="catalytic activity">
    <reaction evidence="1 9">
        <text>adenosine 3',5'-bisphosphate + H2O = AMP + phosphate</text>
        <dbReference type="Rhea" id="RHEA:10040"/>
        <dbReference type="ChEBI" id="CHEBI:15377"/>
        <dbReference type="ChEBI" id="CHEBI:43474"/>
        <dbReference type="ChEBI" id="CHEBI:58343"/>
        <dbReference type="ChEBI" id="CHEBI:456215"/>
        <dbReference type="EC" id="3.1.3.7"/>
    </reaction>
</comment>
<keyword evidence="11" id="KW-1185">Reference proteome</keyword>
<evidence type="ECO:0000256" key="2">
    <source>
        <dbReference type="ARBA" id="ARBA00005289"/>
    </source>
</evidence>
<dbReference type="NCBIfam" id="TIGR01331">
    <property type="entry name" value="bisphos_cysQ"/>
    <property type="match status" value="1"/>
</dbReference>
<feature type="binding site" evidence="9">
    <location>
        <position position="220"/>
    </location>
    <ligand>
        <name>Mg(2+)</name>
        <dbReference type="ChEBI" id="CHEBI:18420"/>
        <label>2</label>
    </ligand>
</feature>
<dbReference type="Pfam" id="PF00459">
    <property type="entry name" value="Inositol_P"/>
    <property type="match status" value="1"/>
</dbReference>
<dbReference type="Gene3D" id="3.40.190.80">
    <property type="match status" value="1"/>
</dbReference>
<dbReference type="EC" id="3.1.3.7" evidence="9"/>
<evidence type="ECO:0000256" key="9">
    <source>
        <dbReference type="HAMAP-Rule" id="MF_02095"/>
    </source>
</evidence>
<dbReference type="PRINTS" id="PR00377">
    <property type="entry name" value="IMPHPHTASES"/>
</dbReference>
<evidence type="ECO:0000256" key="5">
    <source>
        <dbReference type="ARBA" id="ARBA00022723"/>
    </source>
</evidence>
<dbReference type="InterPro" id="IPR020550">
    <property type="entry name" value="Inositol_monophosphatase_CS"/>
</dbReference>
<dbReference type="PROSITE" id="PS00630">
    <property type="entry name" value="IMP_2"/>
    <property type="match status" value="1"/>
</dbReference>
<feature type="binding site" evidence="9">
    <location>
        <position position="220"/>
    </location>
    <ligand>
        <name>substrate</name>
    </ligand>
</feature>
<feature type="binding site" evidence="9">
    <location>
        <position position="94"/>
    </location>
    <ligand>
        <name>Mg(2+)</name>
        <dbReference type="ChEBI" id="CHEBI:18420"/>
        <label>1</label>
    </ligand>
</feature>
<feature type="binding site" evidence="9">
    <location>
        <position position="74"/>
    </location>
    <ligand>
        <name>substrate</name>
    </ligand>
</feature>
<dbReference type="EMBL" id="CP027850">
    <property type="protein sequence ID" value="AVQ04026.1"/>
    <property type="molecule type" value="Genomic_DNA"/>
</dbReference>
<dbReference type="Proteomes" id="UP000240527">
    <property type="component" value="Chromosome"/>
</dbReference>
<comment type="function">
    <text evidence="9">Converts adenosine-3',5'-bisphosphate (PAP) to AMP.</text>
</comment>
<dbReference type="PROSITE" id="PS00629">
    <property type="entry name" value="IMP_1"/>
    <property type="match status" value="1"/>
</dbReference>